<accession>A0A0L6U5W0</accession>
<gene>
    <name evidence="2" type="ORF">VP01_9745g1</name>
</gene>
<dbReference type="Proteomes" id="UP000037035">
    <property type="component" value="Unassembled WGS sequence"/>
</dbReference>
<sequence length="55" mass="6157">MYFSVCWSIGITTPAWTLGCRRISVLLCPLSTSTFQSTTPSPEVNLDAMDIDDEW</sequence>
<feature type="chain" id="PRO_5005567667" evidence="1">
    <location>
        <begin position="18"/>
        <end position="55"/>
    </location>
</feature>
<comment type="caution">
    <text evidence="2">The sequence shown here is derived from an EMBL/GenBank/DDBJ whole genome shotgun (WGS) entry which is preliminary data.</text>
</comment>
<evidence type="ECO:0000313" key="3">
    <source>
        <dbReference type="Proteomes" id="UP000037035"/>
    </source>
</evidence>
<keyword evidence="3" id="KW-1185">Reference proteome</keyword>
<protein>
    <submittedName>
        <fullName evidence="2">Putative signal peptide protein</fullName>
    </submittedName>
</protein>
<dbReference type="VEuPathDB" id="FungiDB:VP01_9745g1"/>
<feature type="signal peptide" evidence="1">
    <location>
        <begin position="1"/>
        <end position="17"/>
    </location>
</feature>
<dbReference type="AlphaFoldDB" id="A0A0L6U5W0"/>
<name>A0A0L6U5W0_9BASI</name>
<proteinExistence type="predicted"/>
<organism evidence="2 3">
    <name type="scientific">Puccinia sorghi</name>
    <dbReference type="NCBI Taxonomy" id="27349"/>
    <lineage>
        <taxon>Eukaryota</taxon>
        <taxon>Fungi</taxon>
        <taxon>Dikarya</taxon>
        <taxon>Basidiomycota</taxon>
        <taxon>Pucciniomycotina</taxon>
        <taxon>Pucciniomycetes</taxon>
        <taxon>Pucciniales</taxon>
        <taxon>Pucciniaceae</taxon>
        <taxon>Puccinia</taxon>
    </lineage>
</organism>
<keyword evidence="1" id="KW-0732">Signal</keyword>
<evidence type="ECO:0000313" key="2">
    <source>
        <dbReference type="EMBL" id="KNZ43891.1"/>
    </source>
</evidence>
<evidence type="ECO:0000256" key="1">
    <source>
        <dbReference type="SAM" id="SignalP"/>
    </source>
</evidence>
<reference evidence="2 3" key="1">
    <citation type="submission" date="2015-08" db="EMBL/GenBank/DDBJ databases">
        <title>Next Generation Sequencing and Analysis of the Genome of Puccinia sorghi L Schw, the Causal Agent of Maize Common Rust.</title>
        <authorList>
            <person name="Rochi L."/>
            <person name="Burguener G."/>
            <person name="Darino M."/>
            <person name="Turjanski A."/>
            <person name="Kreff E."/>
            <person name="Dieguez M.J."/>
            <person name="Sacco F."/>
        </authorList>
    </citation>
    <scope>NUCLEOTIDE SEQUENCE [LARGE SCALE GENOMIC DNA]</scope>
    <source>
        <strain evidence="2 3">RO10H11247</strain>
    </source>
</reference>
<dbReference type="EMBL" id="LAVV01015431">
    <property type="protein sequence ID" value="KNZ43891.1"/>
    <property type="molecule type" value="Genomic_DNA"/>
</dbReference>